<gene>
    <name evidence="4" type="ORF">Tcan_18900</name>
</gene>
<dbReference type="OMA" id="ANISCHR"/>
<feature type="chain" id="PRO_5002078645" description="Saposin B-type domain-containing protein" evidence="2">
    <location>
        <begin position="29"/>
        <end position="111"/>
    </location>
</feature>
<evidence type="ECO:0000313" key="4">
    <source>
        <dbReference type="EMBL" id="KHN85549.1"/>
    </source>
</evidence>
<accession>A0A0B2VVT6</accession>
<proteinExistence type="predicted"/>
<feature type="signal peptide" evidence="2">
    <location>
        <begin position="1"/>
        <end position="28"/>
    </location>
</feature>
<dbReference type="InterPro" id="IPR011001">
    <property type="entry name" value="Saposin-like"/>
</dbReference>
<protein>
    <recommendedName>
        <fullName evidence="3">Saposin B-type domain-containing protein</fullName>
    </recommendedName>
</protein>
<dbReference type="EMBL" id="JPKZ01000759">
    <property type="protein sequence ID" value="KHN85549.1"/>
    <property type="molecule type" value="Genomic_DNA"/>
</dbReference>
<keyword evidence="2" id="KW-0732">Signal</keyword>
<feature type="domain" description="Saposin B-type" evidence="3">
    <location>
        <begin position="30"/>
        <end position="111"/>
    </location>
</feature>
<dbReference type="SUPFAM" id="SSF47862">
    <property type="entry name" value="Saposin"/>
    <property type="match status" value="1"/>
</dbReference>
<organism evidence="4 5">
    <name type="scientific">Toxocara canis</name>
    <name type="common">Canine roundworm</name>
    <dbReference type="NCBI Taxonomy" id="6265"/>
    <lineage>
        <taxon>Eukaryota</taxon>
        <taxon>Metazoa</taxon>
        <taxon>Ecdysozoa</taxon>
        <taxon>Nematoda</taxon>
        <taxon>Chromadorea</taxon>
        <taxon>Rhabditida</taxon>
        <taxon>Spirurina</taxon>
        <taxon>Ascaridomorpha</taxon>
        <taxon>Ascaridoidea</taxon>
        <taxon>Toxocaridae</taxon>
        <taxon>Toxocara</taxon>
    </lineage>
</organism>
<evidence type="ECO:0000256" key="2">
    <source>
        <dbReference type="SAM" id="SignalP"/>
    </source>
</evidence>
<keyword evidence="1" id="KW-1015">Disulfide bond</keyword>
<comment type="caution">
    <text evidence="4">The sequence shown here is derived from an EMBL/GenBank/DDBJ whole genome shotgun (WGS) entry which is preliminary data.</text>
</comment>
<reference evidence="4 5" key="1">
    <citation type="submission" date="2014-11" db="EMBL/GenBank/DDBJ databases">
        <title>Genetic blueprint of the zoonotic pathogen Toxocara canis.</title>
        <authorList>
            <person name="Zhu X.-Q."/>
            <person name="Korhonen P.K."/>
            <person name="Cai H."/>
            <person name="Young N.D."/>
            <person name="Nejsum P."/>
            <person name="von Samson-Himmelstjerna G."/>
            <person name="Boag P.R."/>
            <person name="Tan P."/>
            <person name="Li Q."/>
            <person name="Min J."/>
            <person name="Yang Y."/>
            <person name="Wang X."/>
            <person name="Fang X."/>
            <person name="Hall R.S."/>
            <person name="Hofmann A."/>
            <person name="Sternberg P.W."/>
            <person name="Jex A.R."/>
            <person name="Gasser R.B."/>
        </authorList>
    </citation>
    <scope>NUCLEOTIDE SEQUENCE [LARGE SCALE GENOMIC DNA]</scope>
    <source>
        <strain evidence="4">PN_DK_2014</strain>
    </source>
</reference>
<name>A0A0B2VVT6_TOXCA</name>
<sequence>MISSSNRKTMKAALLLLSLLGVVRKGASIDLITCDTCVAVINGVMNDEFNDFSQVTPSQLLNQLIVECENNTWGGENTECQQWVSDNLVTILQGLQAGDNGNSTCSALGVC</sequence>
<dbReference type="Proteomes" id="UP000031036">
    <property type="component" value="Unassembled WGS sequence"/>
</dbReference>
<dbReference type="OrthoDB" id="5906153at2759"/>
<dbReference type="Gene3D" id="1.10.225.10">
    <property type="entry name" value="Saposin-like"/>
    <property type="match status" value="1"/>
</dbReference>
<dbReference type="AlphaFoldDB" id="A0A0B2VVT6"/>
<dbReference type="InterPro" id="IPR008139">
    <property type="entry name" value="SaposinB_dom"/>
</dbReference>
<evidence type="ECO:0000313" key="5">
    <source>
        <dbReference type="Proteomes" id="UP000031036"/>
    </source>
</evidence>
<evidence type="ECO:0000259" key="3">
    <source>
        <dbReference type="PROSITE" id="PS50015"/>
    </source>
</evidence>
<dbReference type="PROSITE" id="PS50015">
    <property type="entry name" value="SAP_B"/>
    <property type="match status" value="1"/>
</dbReference>
<keyword evidence="5" id="KW-1185">Reference proteome</keyword>
<evidence type="ECO:0000256" key="1">
    <source>
        <dbReference type="ARBA" id="ARBA00023157"/>
    </source>
</evidence>